<evidence type="ECO:0000313" key="2">
    <source>
        <dbReference type="EMBL" id="CAD2180033.1"/>
    </source>
</evidence>
<accession>A0A6V7VYV7</accession>
<gene>
    <name evidence="2" type="ORF">MENT_LOCUS32084</name>
</gene>
<sequence length="75" mass="8535">MIHCFWGYGINIIFGTMMLLNCDDDDTSTNFNPLMKVKDYCLSSNIYSFGAGEPEIGRFPIFTSYKKSLCAIRAF</sequence>
<keyword evidence="1" id="KW-0732">Signal</keyword>
<dbReference type="Proteomes" id="UP000580250">
    <property type="component" value="Unassembled WGS sequence"/>
</dbReference>
<dbReference type="AlphaFoldDB" id="A0A6V7VYV7"/>
<reference evidence="2 3" key="1">
    <citation type="submission" date="2020-08" db="EMBL/GenBank/DDBJ databases">
        <authorList>
            <person name="Koutsovoulos G."/>
            <person name="Danchin GJ E."/>
        </authorList>
    </citation>
    <scope>NUCLEOTIDE SEQUENCE [LARGE SCALE GENOMIC DNA]</scope>
</reference>
<name>A0A6V7VYV7_MELEN</name>
<dbReference type="EMBL" id="CAJEWN010000360">
    <property type="protein sequence ID" value="CAD2180033.1"/>
    <property type="molecule type" value="Genomic_DNA"/>
</dbReference>
<evidence type="ECO:0000256" key="1">
    <source>
        <dbReference type="SAM" id="SignalP"/>
    </source>
</evidence>
<comment type="caution">
    <text evidence="2">The sequence shown here is derived from an EMBL/GenBank/DDBJ whole genome shotgun (WGS) entry which is preliminary data.</text>
</comment>
<evidence type="ECO:0000313" key="3">
    <source>
        <dbReference type="Proteomes" id="UP000580250"/>
    </source>
</evidence>
<feature type="signal peptide" evidence="1">
    <location>
        <begin position="1"/>
        <end position="22"/>
    </location>
</feature>
<feature type="chain" id="PRO_5028368254" evidence="1">
    <location>
        <begin position="23"/>
        <end position="75"/>
    </location>
</feature>
<protein>
    <submittedName>
        <fullName evidence="2">Uncharacterized protein</fullName>
    </submittedName>
</protein>
<organism evidence="2 3">
    <name type="scientific">Meloidogyne enterolobii</name>
    <name type="common">Root-knot nematode worm</name>
    <name type="synonym">Meloidogyne mayaguensis</name>
    <dbReference type="NCBI Taxonomy" id="390850"/>
    <lineage>
        <taxon>Eukaryota</taxon>
        <taxon>Metazoa</taxon>
        <taxon>Ecdysozoa</taxon>
        <taxon>Nematoda</taxon>
        <taxon>Chromadorea</taxon>
        <taxon>Rhabditida</taxon>
        <taxon>Tylenchina</taxon>
        <taxon>Tylenchomorpha</taxon>
        <taxon>Tylenchoidea</taxon>
        <taxon>Meloidogynidae</taxon>
        <taxon>Meloidogyninae</taxon>
        <taxon>Meloidogyne</taxon>
    </lineage>
</organism>
<proteinExistence type="predicted"/>